<comment type="caution">
    <text evidence="3">The sequence shown here is derived from an EMBL/GenBank/DDBJ whole genome shotgun (WGS) entry which is preliminary data.</text>
</comment>
<name>A0A9W9K743_9EURO</name>
<keyword evidence="4" id="KW-1185">Reference proteome</keyword>
<reference evidence="3" key="2">
    <citation type="journal article" date="2023" name="IMA Fungus">
        <title>Comparative genomic study of the Penicillium genus elucidates a diverse pangenome and 15 lateral gene transfer events.</title>
        <authorList>
            <person name="Petersen C."/>
            <person name="Sorensen T."/>
            <person name="Nielsen M.R."/>
            <person name="Sondergaard T.E."/>
            <person name="Sorensen J.L."/>
            <person name="Fitzpatrick D.A."/>
            <person name="Frisvad J.C."/>
            <person name="Nielsen K.L."/>
        </authorList>
    </citation>
    <scope>NUCLEOTIDE SEQUENCE</scope>
    <source>
        <strain evidence="3">IBT 34128</strain>
    </source>
</reference>
<evidence type="ECO:0000256" key="1">
    <source>
        <dbReference type="SAM" id="MobiDB-lite"/>
    </source>
</evidence>
<proteinExistence type="predicted"/>
<protein>
    <submittedName>
        <fullName evidence="3">Uncharacterized protein</fullName>
    </submittedName>
</protein>
<feature type="signal peptide" evidence="2">
    <location>
        <begin position="1"/>
        <end position="19"/>
    </location>
</feature>
<feature type="region of interest" description="Disordered" evidence="1">
    <location>
        <begin position="21"/>
        <end position="72"/>
    </location>
</feature>
<evidence type="ECO:0000256" key="2">
    <source>
        <dbReference type="SAM" id="SignalP"/>
    </source>
</evidence>
<feature type="chain" id="PRO_5040807550" evidence="2">
    <location>
        <begin position="20"/>
        <end position="72"/>
    </location>
</feature>
<evidence type="ECO:0000313" key="3">
    <source>
        <dbReference type="EMBL" id="KAJ5095549.1"/>
    </source>
</evidence>
<reference evidence="3" key="1">
    <citation type="submission" date="2022-11" db="EMBL/GenBank/DDBJ databases">
        <authorList>
            <person name="Petersen C."/>
        </authorList>
    </citation>
    <scope>NUCLEOTIDE SEQUENCE</scope>
    <source>
        <strain evidence="3">IBT 34128</strain>
    </source>
</reference>
<sequence>MKFYLAVAICVAMGTSAIATESTNDSRARLQPRDTATPPKQGQKTHAPPKNRSRVIDTAQNSAGMQAGRAVD</sequence>
<evidence type="ECO:0000313" key="4">
    <source>
        <dbReference type="Proteomes" id="UP001141434"/>
    </source>
</evidence>
<dbReference type="Proteomes" id="UP001141434">
    <property type="component" value="Unassembled WGS sequence"/>
</dbReference>
<keyword evidence="2" id="KW-0732">Signal</keyword>
<dbReference type="GeneID" id="81394655"/>
<accession>A0A9W9K743</accession>
<gene>
    <name evidence="3" type="ORF">NUU61_004905</name>
</gene>
<dbReference type="RefSeq" id="XP_056511100.1">
    <property type="nucleotide sequence ID" value="XM_056655487.1"/>
</dbReference>
<dbReference type="AlphaFoldDB" id="A0A9W9K743"/>
<organism evidence="3 4">
    <name type="scientific">Penicillium alfredii</name>
    <dbReference type="NCBI Taxonomy" id="1506179"/>
    <lineage>
        <taxon>Eukaryota</taxon>
        <taxon>Fungi</taxon>
        <taxon>Dikarya</taxon>
        <taxon>Ascomycota</taxon>
        <taxon>Pezizomycotina</taxon>
        <taxon>Eurotiomycetes</taxon>
        <taxon>Eurotiomycetidae</taxon>
        <taxon>Eurotiales</taxon>
        <taxon>Aspergillaceae</taxon>
        <taxon>Penicillium</taxon>
    </lineage>
</organism>
<dbReference type="EMBL" id="JAPMSZ010000007">
    <property type="protein sequence ID" value="KAJ5095549.1"/>
    <property type="molecule type" value="Genomic_DNA"/>
</dbReference>